<gene>
    <name evidence="2" type="ORF">FJT64_011564</name>
</gene>
<dbReference type="Proteomes" id="UP000440578">
    <property type="component" value="Unassembled WGS sequence"/>
</dbReference>
<evidence type="ECO:0000256" key="1">
    <source>
        <dbReference type="SAM" id="MobiDB-lite"/>
    </source>
</evidence>
<keyword evidence="3" id="KW-1185">Reference proteome</keyword>
<accession>A0A6A4VG36</accession>
<feature type="region of interest" description="Disordered" evidence="1">
    <location>
        <begin position="48"/>
        <end position="74"/>
    </location>
</feature>
<name>A0A6A4VG36_AMPAM</name>
<feature type="region of interest" description="Disordered" evidence="1">
    <location>
        <begin position="163"/>
        <end position="286"/>
    </location>
</feature>
<comment type="caution">
    <text evidence="2">The sequence shown here is derived from an EMBL/GenBank/DDBJ whole genome shotgun (WGS) entry which is preliminary data.</text>
</comment>
<feature type="compositionally biased region" description="Basic and acidic residues" evidence="1">
    <location>
        <begin position="208"/>
        <end position="223"/>
    </location>
</feature>
<evidence type="ECO:0000313" key="2">
    <source>
        <dbReference type="EMBL" id="KAF0290250.1"/>
    </source>
</evidence>
<sequence length="286" mass="30220">MDGQSRTCIEWMCNDEYEPGSFDLANIVSPPDHESMFHSLMNATPLGGDEGPGTPPVGAHGWSLGRRPSDSASIATPTSLVSLVRHLEVSPGENSAPPPPPSDMASATATKMTVKVGDEAADTFADPVPAPSLTQAVSEALGAAGSQQDADEVGYNLTRVTSATDLAELPSVERPNLERRPSLSCPNTPPRQRRGHRFFTPSIFYPERPADICREWRDSHPDQPDAAAPTGGAAALPAAGVSGLPPASSLATAGGMTDPPAERKKNRNRPRPSRLRELNFLAPTSM</sequence>
<protein>
    <submittedName>
        <fullName evidence="2">Uncharacterized protein</fullName>
    </submittedName>
</protein>
<feature type="compositionally biased region" description="Basic residues" evidence="1">
    <location>
        <begin position="264"/>
        <end position="273"/>
    </location>
</feature>
<evidence type="ECO:0000313" key="3">
    <source>
        <dbReference type="Proteomes" id="UP000440578"/>
    </source>
</evidence>
<proteinExistence type="predicted"/>
<reference evidence="2 3" key="1">
    <citation type="submission" date="2019-07" db="EMBL/GenBank/DDBJ databases">
        <title>Draft genome assembly of a fouling barnacle, Amphibalanus amphitrite (Darwin, 1854): The first reference genome for Thecostraca.</title>
        <authorList>
            <person name="Kim W."/>
        </authorList>
    </citation>
    <scope>NUCLEOTIDE SEQUENCE [LARGE SCALE GENOMIC DNA]</scope>
    <source>
        <strain evidence="2">SNU_AA5</strain>
        <tissue evidence="2">Soma without cirri and trophi</tissue>
    </source>
</reference>
<feature type="compositionally biased region" description="Low complexity" evidence="1">
    <location>
        <begin position="226"/>
        <end position="249"/>
    </location>
</feature>
<dbReference type="EMBL" id="VIIS01001968">
    <property type="protein sequence ID" value="KAF0290250.1"/>
    <property type="molecule type" value="Genomic_DNA"/>
</dbReference>
<dbReference type="AlphaFoldDB" id="A0A6A4VG36"/>
<organism evidence="2 3">
    <name type="scientific">Amphibalanus amphitrite</name>
    <name type="common">Striped barnacle</name>
    <name type="synonym">Balanus amphitrite</name>
    <dbReference type="NCBI Taxonomy" id="1232801"/>
    <lineage>
        <taxon>Eukaryota</taxon>
        <taxon>Metazoa</taxon>
        <taxon>Ecdysozoa</taxon>
        <taxon>Arthropoda</taxon>
        <taxon>Crustacea</taxon>
        <taxon>Multicrustacea</taxon>
        <taxon>Cirripedia</taxon>
        <taxon>Thoracica</taxon>
        <taxon>Thoracicalcarea</taxon>
        <taxon>Balanomorpha</taxon>
        <taxon>Balanoidea</taxon>
        <taxon>Balanidae</taxon>
        <taxon>Amphibalaninae</taxon>
        <taxon>Amphibalanus</taxon>
    </lineage>
</organism>